<feature type="region of interest" description="Disordered" evidence="1">
    <location>
        <begin position="332"/>
        <end position="371"/>
    </location>
</feature>
<feature type="compositionally biased region" description="Acidic residues" evidence="1">
    <location>
        <begin position="280"/>
        <end position="298"/>
    </location>
</feature>
<protein>
    <submittedName>
        <fullName evidence="2">Uncharacterized protein</fullName>
    </submittedName>
</protein>
<dbReference type="STRING" id="231916.A0A409YJK9"/>
<reference evidence="2 3" key="1">
    <citation type="journal article" date="2018" name="Evol. Lett.">
        <title>Horizontal gene cluster transfer increased hallucinogenic mushroom diversity.</title>
        <authorList>
            <person name="Reynolds H.T."/>
            <person name="Vijayakumar V."/>
            <person name="Gluck-Thaler E."/>
            <person name="Korotkin H.B."/>
            <person name="Matheny P.B."/>
            <person name="Slot J.C."/>
        </authorList>
    </citation>
    <scope>NUCLEOTIDE SEQUENCE [LARGE SCALE GENOMIC DNA]</scope>
    <source>
        <strain evidence="2 3">SRW20</strain>
    </source>
</reference>
<sequence>MYQASSLHEKGIPAPLFASSVDKIWLTPAKVNWESKSRVQGKLNCVAATRHPFVMFRTHSPYSPFFTSGLLSSRAASPDVPLSPTRRGSLPTDASSARPRASQHASAFYFTLQPQRDEESYRSYLSLDLAESQSMRSASLKRKASSKALPISEAPPVPATATLRMRFSRDSLRTIPSPKPAPSITLPELPKVSQSPPRLPSLLPLPALDLSVTRPSPPRNVPALTVNVSSHRASVATQGSSSTVSTRARKFNRSEALARLEGRSRSAPLAYPKRNFMSMTDDEDEDDDQDADDEDSDLDSLNFPDVKVTLLNGLMEPEDMVLPLPSPAKYLEAPRSAPLPPRRTESPNPTTTRHLGVGSGLRRQRTRKQTKSKDWFPLKSFIDLHNDEDTQSVANLSSNWAWRSFIEVANVS</sequence>
<name>A0A409YJK9_9AGAR</name>
<evidence type="ECO:0000313" key="3">
    <source>
        <dbReference type="Proteomes" id="UP000284706"/>
    </source>
</evidence>
<evidence type="ECO:0000256" key="1">
    <source>
        <dbReference type="SAM" id="MobiDB-lite"/>
    </source>
</evidence>
<proteinExistence type="predicted"/>
<dbReference type="EMBL" id="NHYE01000764">
    <property type="protein sequence ID" value="PPR03207.1"/>
    <property type="molecule type" value="Genomic_DNA"/>
</dbReference>
<evidence type="ECO:0000313" key="2">
    <source>
        <dbReference type="EMBL" id="PPR03207.1"/>
    </source>
</evidence>
<keyword evidence="3" id="KW-1185">Reference proteome</keyword>
<feature type="region of interest" description="Disordered" evidence="1">
    <location>
        <begin position="75"/>
        <end position="101"/>
    </location>
</feature>
<organism evidence="2 3">
    <name type="scientific">Gymnopilus dilepis</name>
    <dbReference type="NCBI Taxonomy" id="231916"/>
    <lineage>
        <taxon>Eukaryota</taxon>
        <taxon>Fungi</taxon>
        <taxon>Dikarya</taxon>
        <taxon>Basidiomycota</taxon>
        <taxon>Agaricomycotina</taxon>
        <taxon>Agaricomycetes</taxon>
        <taxon>Agaricomycetidae</taxon>
        <taxon>Agaricales</taxon>
        <taxon>Agaricineae</taxon>
        <taxon>Hymenogastraceae</taxon>
        <taxon>Gymnopilus</taxon>
    </lineage>
</organism>
<gene>
    <name evidence="2" type="ORF">CVT26_008055</name>
</gene>
<feature type="region of interest" description="Disordered" evidence="1">
    <location>
        <begin position="172"/>
        <end position="197"/>
    </location>
</feature>
<feature type="region of interest" description="Disordered" evidence="1">
    <location>
        <begin position="262"/>
        <end position="301"/>
    </location>
</feature>
<comment type="caution">
    <text evidence="2">The sequence shown here is derived from an EMBL/GenBank/DDBJ whole genome shotgun (WGS) entry which is preliminary data.</text>
</comment>
<accession>A0A409YJK9</accession>
<dbReference type="Proteomes" id="UP000284706">
    <property type="component" value="Unassembled WGS sequence"/>
</dbReference>
<dbReference type="AlphaFoldDB" id="A0A409YJK9"/>
<dbReference type="OrthoDB" id="3260393at2759"/>
<dbReference type="InParanoid" id="A0A409YJK9"/>